<protein>
    <submittedName>
        <fullName evidence="2">Uncharacterized protein</fullName>
    </submittedName>
</protein>
<proteinExistence type="predicted"/>
<evidence type="ECO:0000313" key="3">
    <source>
        <dbReference type="Proteomes" id="UP000800035"/>
    </source>
</evidence>
<evidence type="ECO:0000313" key="2">
    <source>
        <dbReference type="EMBL" id="KAF1960224.1"/>
    </source>
</evidence>
<sequence length="104" mass="11456">MAASNSSTDTTLLVSFGVLTLIVAIAGIHYRDSLFCLLCRSLHRAWTLDASHDVESTAGIELHQRSYNASVIELQPRLSLPLYYDTSREGTISEASFVTTYEEG</sequence>
<keyword evidence="1" id="KW-0472">Membrane</keyword>
<keyword evidence="1" id="KW-0812">Transmembrane</keyword>
<reference evidence="2" key="1">
    <citation type="journal article" date="2020" name="Stud. Mycol.">
        <title>101 Dothideomycetes genomes: a test case for predicting lifestyles and emergence of pathogens.</title>
        <authorList>
            <person name="Haridas S."/>
            <person name="Albert R."/>
            <person name="Binder M."/>
            <person name="Bloem J."/>
            <person name="Labutti K."/>
            <person name="Salamov A."/>
            <person name="Andreopoulos B."/>
            <person name="Baker S."/>
            <person name="Barry K."/>
            <person name="Bills G."/>
            <person name="Bluhm B."/>
            <person name="Cannon C."/>
            <person name="Castanera R."/>
            <person name="Culley D."/>
            <person name="Daum C."/>
            <person name="Ezra D."/>
            <person name="Gonzalez J."/>
            <person name="Henrissat B."/>
            <person name="Kuo A."/>
            <person name="Liang C."/>
            <person name="Lipzen A."/>
            <person name="Lutzoni F."/>
            <person name="Magnuson J."/>
            <person name="Mondo S."/>
            <person name="Nolan M."/>
            <person name="Ohm R."/>
            <person name="Pangilinan J."/>
            <person name="Park H.-J."/>
            <person name="Ramirez L."/>
            <person name="Alfaro M."/>
            <person name="Sun H."/>
            <person name="Tritt A."/>
            <person name="Yoshinaga Y."/>
            <person name="Zwiers L.-H."/>
            <person name="Turgeon B."/>
            <person name="Goodwin S."/>
            <person name="Spatafora J."/>
            <person name="Crous P."/>
            <person name="Grigoriev I."/>
        </authorList>
    </citation>
    <scope>NUCLEOTIDE SEQUENCE</scope>
    <source>
        <strain evidence="2">CBS 675.92</strain>
    </source>
</reference>
<keyword evidence="3" id="KW-1185">Reference proteome</keyword>
<dbReference type="OrthoDB" id="3790834at2759"/>
<name>A0A6A5U6C2_9PLEO</name>
<gene>
    <name evidence="2" type="ORF">CC80DRAFT_465931</name>
</gene>
<keyword evidence="1" id="KW-1133">Transmembrane helix</keyword>
<dbReference type="Proteomes" id="UP000800035">
    <property type="component" value="Unassembled WGS sequence"/>
</dbReference>
<organism evidence="2 3">
    <name type="scientific">Byssothecium circinans</name>
    <dbReference type="NCBI Taxonomy" id="147558"/>
    <lineage>
        <taxon>Eukaryota</taxon>
        <taxon>Fungi</taxon>
        <taxon>Dikarya</taxon>
        <taxon>Ascomycota</taxon>
        <taxon>Pezizomycotina</taxon>
        <taxon>Dothideomycetes</taxon>
        <taxon>Pleosporomycetidae</taxon>
        <taxon>Pleosporales</taxon>
        <taxon>Massarineae</taxon>
        <taxon>Massarinaceae</taxon>
        <taxon>Byssothecium</taxon>
    </lineage>
</organism>
<dbReference type="AlphaFoldDB" id="A0A6A5U6C2"/>
<evidence type="ECO:0000256" key="1">
    <source>
        <dbReference type="SAM" id="Phobius"/>
    </source>
</evidence>
<dbReference type="EMBL" id="ML976983">
    <property type="protein sequence ID" value="KAF1960224.1"/>
    <property type="molecule type" value="Genomic_DNA"/>
</dbReference>
<feature type="transmembrane region" description="Helical" evidence="1">
    <location>
        <begin position="12"/>
        <end position="30"/>
    </location>
</feature>
<accession>A0A6A5U6C2</accession>